<dbReference type="SUPFAM" id="SSF54427">
    <property type="entry name" value="NTF2-like"/>
    <property type="match status" value="1"/>
</dbReference>
<gene>
    <name evidence="1" type="ORF">MSAR_35700</name>
</gene>
<dbReference type="Proteomes" id="UP000466445">
    <property type="component" value="Chromosome"/>
</dbReference>
<accession>A0A7I7STV0</accession>
<dbReference type="EMBL" id="AP022595">
    <property type="protein sequence ID" value="BBY60434.1"/>
    <property type="molecule type" value="Genomic_DNA"/>
</dbReference>
<protein>
    <submittedName>
        <fullName evidence="1">Uncharacterized protein</fullName>
    </submittedName>
</protein>
<dbReference type="Pfam" id="PF07080">
    <property type="entry name" value="DUF1348"/>
    <property type="match status" value="1"/>
</dbReference>
<proteinExistence type="predicted"/>
<dbReference type="PANTHER" id="PTHR31757">
    <property type="entry name" value="SLL0781 PROTEIN"/>
    <property type="match status" value="1"/>
</dbReference>
<name>A0A7I7STV0_9MYCO</name>
<dbReference type="RefSeq" id="WP_322789276.1">
    <property type="nucleotide sequence ID" value="NZ_AP022595.1"/>
</dbReference>
<evidence type="ECO:0000313" key="2">
    <source>
        <dbReference type="Proteomes" id="UP000466445"/>
    </source>
</evidence>
<evidence type="ECO:0000313" key="1">
    <source>
        <dbReference type="EMBL" id="BBY60434.1"/>
    </source>
</evidence>
<reference evidence="1 2" key="1">
    <citation type="journal article" date="2019" name="Emerg. Microbes Infect.">
        <title>Comprehensive subspecies identification of 175 nontuberculous mycobacteria species based on 7547 genomic profiles.</title>
        <authorList>
            <person name="Matsumoto Y."/>
            <person name="Kinjo T."/>
            <person name="Motooka D."/>
            <person name="Nabeya D."/>
            <person name="Jung N."/>
            <person name="Uechi K."/>
            <person name="Horii T."/>
            <person name="Iida T."/>
            <person name="Fujita J."/>
            <person name="Nakamura S."/>
        </authorList>
    </citation>
    <scope>NUCLEOTIDE SEQUENCE [LARGE SCALE GENOMIC DNA]</scope>
    <source>
        <strain evidence="1 2">JCM 30395</strain>
    </source>
</reference>
<dbReference type="Gene3D" id="3.10.450.50">
    <property type="match status" value="1"/>
</dbReference>
<organism evidence="1 2">
    <name type="scientific">Mycolicibacterium sarraceniae</name>
    <dbReference type="NCBI Taxonomy" id="1534348"/>
    <lineage>
        <taxon>Bacteria</taxon>
        <taxon>Bacillati</taxon>
        <taxon>Actinomycetota</taxon>
        <taxon>Actinomycetes</taxon>
        <taxon>Mycobacteriales</taxon>
        <taxon>Mycobacteriaceae</taxon>
        <taxon>Mycolicibacterium</taxon>
    </lineage>
</organism>
<dbReference type="KEGG" id="msar:MSAR_35700"/>
<sequence length="84" mass="9361">MAPPAFDLDSALAEVQAAEDSWNTRDPWHVWLGCSPDSVWRNRDTFVTGRDEIVDLPLRQPWAAMSSNTAYIVRVGTPVPPLPV</sequence>
<dbReference type="InterPro" id="IPR032710">
    <property type="entry name" value="NTF2-like_dom_sf"/>
</dbReference>
<dbReference type="PANTHER" id="PTHR31757:SF0">
    <property type="entry name" value="SLL0781 PROTEIN"/>
    <property type="match status" value="1"/>
</dbReference>
<keyword evidence="2" id="KW-1185">Reference proteome</keyword>
<dbReference type="InterPro" id="IPR009783">
    <property type="entry name" value="DUF1348"/>
</dbReference>
<dbReference type="AlphaFoldDB" id="A0A7I7STV0"/>